<keyword evidence="15" id="KW-1185">Reference proteome</keyword>
<dbReference type="AlphaFoldDB" id="A0A7L2HS52"/>
<dbReference type="GO" id="GO:0005737">
    <property type="term" value="C:cytoplasm"/>
    <property type="evidence" value="ECO:0007669"/>
    <property type="project" value="UniProtKB-SubCell"/>
</dbReference>
<dbReference type="Gene3D" id="2.60.60.20">
    <property type="entry name" value="PLAT/LH2 domain"/>
    <property type="match status" value="1"/>
</dbReference>
<evidence type="ECO:0000256" key="7">
    <source>
        <dbReference type="ARBA" id="ARBA00023002"/>
    </source>
</evidence>
<keyword evidence="8" id="KW-0443">Lipid metabolism</keyword>
<feature type="binding site" evidence="9">
    <location>
        <position position="76"/>
    </location>
    <ligand>
        <name>Ca(2+)</name>
        <dbReference type="ChEBI" id="CHEBI:29108"/>
        <label>1</label>
    </ligand>
</feature>
<keyword evidence="6" id="KW-0223">Dioxygenase</keyword>
<keyword evidence="7" id="KW-0560">Oxidoreductase</keyword>
<keyword evidence="4" id="KW-0963">Cytoplasm</keyword>
<dbReference type="Proteomes" id="UP000539599">
    <property type="component" value="Unassembled WGS sequence"/>
</dbReference>
<evidence type="ECO:0000256" key="10">
    <source>
        <dbReference type="PIRSR" id="PIRSR601885-3"/>
    </source>
</evidence>
<dbReference type="InterPro" id="IPR036226">
    <property type="entry name" value="LipOase_C_sf"/>
</dbReference>
<keyword evidence="9" id="KW-0106">Calcium</keyword>
<evidence type="ECO:0000256" key="5">
    <source>
        <dbReference type="ARBA" id="ARBA00022723"/>
    </source>
</evidence>
<evidence type="ECO:0000313" key="15">
    <source>
        <dbReference type="Proteomes" id="UP000539599"/>
    </source>
</evidence>
<feature type="domain" description="Lipoxygenase" evidence="13">
    <location>
        <begin position="115"/>
        <end position="225"/>
    </location>
</feature>
<dbReference type="SUPFAM" id="SSF49723">
    <property type="entry name" value="Lipase/lipooxygenase domain (PLAT/LH2 domain)"/>
    <property type="match status" value="1"/>
</dbReference>
<dbReference type="Gene3D" id="1.20.245.10">
    <property type="entry name" value="Lipoxygenase-1, Domain 5"/>
    <property type="match status" value="1"/>
</dbReference>
<reference evidence="14 15" key="1">
    <citation type="submission" date="2019-09" db="EMBL/GenBank/DDBJ databases">
        <title>Bird 10,000 Genomes (B10K) Project - Family phase.</title>
        <authorList>
            <person name="Zhang G."/>
        </authorList>
    </citation>
    <scope>NUCLEOTIDE SEQUENCE [LARGE SCALE GENOMIC DNA]</scope>
    <source>
        <strain evidence="14">B10K-DU-011-38</strain>
        <tissue evidence="14">Muscle</tissue>
    </source>
</reference>
<dbReference type="SUPFAM" id="SSF48484">
    <property type="entry name" value="Lipoxigenase"/>
    <property type="match status" value="1"/>
</dbReference>
<dbReference type="GO" id="GO:0034440">
    <property type="term" value="P:lipid oxidation"/>
    <property type="evidence" value="ECO:0007669"/>
    <property type="project" value="InterPro"/>
</dbReference>
<dbReference type="GO" id="GO:0016702">
    <property type="term" value="F:oxidoreductase activity, acting on single donors with incorporation of molecular oxygen, incorporation of two atoms of oxygen"/>
    <property type="evidence" value="ECO:0007669"/>
    <property type="project" value="InterPro"/>
</dbReference>
<dbReference type="FunFam" id="2.60.60.20:FF:000002">
    <property type="entry name" value="Arachidonate 5-lipoxygenase a"/>
    <property type="match status" value="1"/>
</dbReference>
<feature type="binding site" evidence="9">
    <location>
        <position position="75"/>
    </location>
    <ligand>
        <name>Ca(2+)</name>
        <dbReference type="ChEBI" id="CHEBI:29108"/>
        <label>1</label>
    </ligand>
</feature>
<dbReference type="InterPro" id="IPR042062">
    <property type="entry name" value="PLAT_LOX_verte"/>
</dbReference>
<organism evidence="14 15">
    <name type="scientific">Sagittarius serpentarius</name>
    <name type="common">Secretary bird</name>
    <dbReference type="NCBI Taxonomy" id="56258"/>
    <lineage>
        <taxon>Eukaryota</taxon>
        <taxon>Metazoa</taxon>
        <taxon>Chordata</taxon>
        <taxon>Craniata</taxon>
        <taxon>Vertebrata</taxon>
        <taxon>Euteleostomi</taxon>
        <taxon>Archelosauria</taxon>
        <taxon>Archosauria</taxon>
        <taxon>Dinosauria</taxon>
        <taxon>Saurischia</taxon>
        <taxon>Theropoda</taxon>
        <taxon>Coelurosauria</taxon>
        <taxon>Aves</taxon>
        <taxon>Neognathae</taxon>
        <taxon>Neoaves</taxon>
        <taxon>Telluraves</taxon>
        <taxon>Accipitrimorphae</taxon>
        <taxon>Accipitriformes</taxon>
        <taxon>Sagittariidae</taxon>
        <taxon>Sagittarius</taxon>
    </lineage>
</organism>
<comment type="pathway">
    <text evidence="2">Lipid metabolism.</text>
</comment>
<protein>
    <submittedName>
        <fullName evidence="14">LX12B protein</fullName>
    </submittedName>
</protein>
<dbReference type="SMART" id="SM00308">
    <property type="entry name" value="LH2"/>
    <property type="match status" value="1"/>
</dbReference>
<dbReference type="InterPro" id="IPR001885">
    <property type="entry name" value="LipOase_mml"/>
</dbReference>
<evidence type="ECO:0000256" key="4">
    <source>
        <dbReference type="ARBA" id="ARBA00022490"/>
    </source>
</evidence>
<dbReference type="PANTHER" id="PTHR11771">
    <property type="entry name" value="LIPOXYGENASE"/>
    <property type="match status" value="1"/>
</dbReference>
<feature type="site" description="Essential for stabilizing binding to COTL1" evidence="10">
    <location>
        <position position="99"/>
    </location>
</feature>
<feature type="non-terminal residue" evidence="14">
    <location>
        <position position="225"/>
    </location>
</feature>
<accession>A0A7L2HS52</accession>
<dbReference type="CDD" id="cd01753">
    <property type="entry name" value="PLAT_LOX"/>
    <property type="match status" value="1"/>
</dbReference>
<proteinExistence type="inferred from homology"/>
<dbReference type="GO" id="GO:0005506">
    <property type="term" value="F:iron ion binding"/>
    <property type="evidence" value="ECO:0007669"/>
    <property type="project" value="InterPro"/>
</dbReference>
<evidence type="ECO:0000256" key="1">
    <source>
        <dbReference type="ARBA" id="ARBA00004496"/>
    </source>
</evidence>
<feature type="domain" description="PLAT" evidence="12">
    <location>
        <begin position="2"/>
        <end position="114"/>
    </location>
</feature>
<dbReference type="PROSITE" id="PS50095">
    <property type="entry name" value="PLAT"/>
    <property type="match status" value="1"/>
</dbReference>
<dbReference type="PROSITE" id="PS51393">
    <property type="entry name" value="LIPOXYGENASE_3"/>
    <property type="match status" value="1"/>
</dbReference>
<comment type="similarity">
    <text evidence="3">Belongs to the lipoxygenase family.</text>
</comment>
<evidence type="ECO:0000256" key="11">
    <source>
        <dbReference type="PROSITE-ProRule" id="PRU00152"/>
    </source>
</evidence>
<sequence>MAVYKVKVATGDILKAGTKNSISITLVGSRGESRQTTIKHWFLPGSEKDLTVHCEQDLGPIVLIRLHKWRLFLEDAWFCKDVRVTAPDGTLYRFPCYLWLEGVITLEVREGSGRKKLVDDELEILKEHRRQELEARQEAYQWKIFAEGWPRCLNVDSVLDLDSNVQFSCVRATDFKGALIFQKTSHLLTGFLSKSTSWKSLDEMRSIFSRSKGREIGGCLVCPPP</sequence>
<gene>
    <name evidence="14" type="primary">Alox12b</name>
    <name evidence="14" type="ORF">SAGSER_R10230</name>
</gene>
<keyword evidence="5 9" id="KW-0479">Metal-binding</keyword>
<name>A0A7L2HS52_SAGSE</name>
<evidence type="ECO:0000256" key="9">
    <source>
        <dbReference type="PIRSR" id="PIRSR601885-2"/>
    </source>
</evidence>
<dbReference type="InterPro" id="IPR013819">
    <property type="entry name" value="LipOase_C"/>
</dbReference>
<dbReference type="PRINTS" id="PR00467">
    <property type="entry name" value="MAMLPOXGNASE"/>
</dbReference>
<dbReference type="Pfam" id="PF01477">
    <property type="entry name" value="PLAT"/>
    <property type="match status" value="1"/>
</dbReference>
<comment type="caution">
    <text evidence="11">Lacks conserved residue(s) required for the propagation of feature annotation.</text>
</comment>
<evidence type="ECO:0000256" key="6">
    <source>
        <dbReference type="ARBA" id="ARBA00022964"/>
    </source>
</evidence>
<evidence type="ECO:0000256" key="3">
    <source>
        <dbReference type="ARBA" id="ARBA00009419"/>
    </source>
</evidence>
<evidence type="ECO:0000256" key="2">
    <source>
        <dbReference type="ARBA" id="ARBA00005189"/>
    </source>
</evidence>
<evidence type="ECO:0000256" key="8">
    <source>
        <dbReference type="ARBA" id="ARBA00023098"/>
    </source>
</evidence>
<comment type="subcellular location">
    <subcellularLocation>
        <location evidence="1">Cytoplasm</location>
    </subcellularLocation>
</comment>
<evidence type="ECO:0000259" key="13">
    <source>
        <dbReference type="PROSITE" id="PS51393"/>
    </source>
</evidence>
<dbReference type="EMBL" id="VWYJ01025363">
    <property type="protein sequence ID" value="NXR02179.1"/>
    <property type="molecule type" value="Genomic_DNA"/>
</dbReference>
<feature type="binding site" evidence="9">
    <location>
        <position position="17"/>
    </location>
    <ligand>
        <name>Ca(2+)</name>
        <dbReference type="ChEBI" id="CHEBI:29108"/>
        <label>1</label>
    </ligand>
</feature>
<comment type="caution">
    <text evidence="14">The sequence shown here is derived from an EMBL/GenBank/DDBJ whole genome shotgun (WGS) entry which is preliminary data.</text>
</comment>
<feature type="non-terminal residue" evidence="14">
    <location>
        <position position="1"/>
    </location>
</feature>
<dbReference type="InterPro" id="IPR001024">
    <property type="entry name" value="PLAT/LH2_dom"/>
</dbReference>
<evidence type="ECO:0000259" key="12">
    <source>
        <dbReference type="PROSITE" id="PS50095"/>
    </source>
</evidence>
<dbReference type="InterPro" id="IPR000907">
    <property type="entry name" value="LipOase"/>
</dbReference>
<evidence type="ECO:0000313" key="14">
    <source>
        <dbReference type="EMBL" id="NXR02179.1"/>
    </source>
</evidence>
<dbReference type="InterPro" id="IPR036392">
    <property type="entry name" value="PLAT/LH2_dom_sf"/>
</dbReference>